<proteinExistence type="predicted"/>
<organism evidence="1">
    <name type="scientific">seawater metagenome</name>
    <dbReference type="NCBI Taxonomy" id="1561972"/>
    <lineage>
        <taxon>unclassified sequences</taxon>
        <taxon>metagenomes</taxon>
        <taxon>ecological metagenomes</taxon>
    </lineage>
</organism>
<gene>
    <name evidence="1" type="ORF">CPAV1605_1445</name>
</gene>
<reference evidence="1" key="1">
    <citation type="submission" date="2019-09" db="EMBL/GenBank/DDBJ databases">
        <authorList>
            <person name="Needham M D."/>
        </authorList>
    </citation>
    <scope>NUCLEOTIDE SEQUENCE</scope>
</reference>
<dbReference type="AlphaFoldDB" id="A0A5E8CMJ9"/>
<name>A0A5E8CMJ9_9ZZZZ</name>
<protein>
    <submittedName>
        <fullName evidence="1">Uncharacterized protein</fullName>
    </submittedName>
</protein>
<dbReference type="EMBL" id="CABVLZ010000008">
    <property type="protein sequence ID" value="VVU95690.1"/>
    <property type="molecule type" value="Genomic_DNA"/>
</dbReference>
<evidence type="ECO:0000313" key="1">
    <source>
        <dbReference type="EMBL" id="VVU95690.1"/>
    </source>
</evidence>
<sequence length="163" mass="19094">MGYTTNFYGEFKLNTTLDKNTADLIKGIATTRRMKRSIPILAKKFNISEELALLKFGIDGEFYFDKGDFCNFGQSEDSTIIDINTPPKRQPSLWCQWYYFETTNSIKWDEGEKFYNYIEWIKYIINVILEPRKYKVTGTVNWQGEDDSDKGTIAIKDNLIDIF</sequence>
<accession>A0A5E8CMJ9</accession>